<evidence type="ECO:0000313" key="2">
    <source>
        <dbReference type="Proteomes" id="UP000324222"/>
    </source>
</evidence>
<name>A0A5B7DIL2_PORTR</name>
<sequence>MAVLGSGQLIGSCVIAGCSAASLQPSPSVFCSFKNSGHAVVTSREDGVYRSQKIGKTTIQQLFRDGGGQGKAIWSVWQGMETQEEKEAS</sequence>
<reference evidence="1 2" key="1">
    <citation type="submission" date="2019-05" db="EMBL/GenBank/DDBJ databases">
        <title>Another draft genome of Portunus trituberculatus and its Hox gene families provides insights of decapod evolution.</title>
        <authorList>
            <person name="Jeong J.-H."/>
            <person name="Song I."/>
            <person name="Kim S."/>
            <person name="Choi T."/>
            <person name="Kim D."/>
            <person name="Ryu S."/>
            <person name="Kim W."/>
        </authorList>
    </citation>
    <scope>NUCLEOTIDE SEQUENCE [LARGE SCALE GENOMIC DNA]</scope>
    <source>
        <tissue evidence="1">Muscle</tissue>
    </source>
</reference>
<comment type="caution">
    <text evidence="1">The sequence shown here is derived from an EMBL/GenBank/DDBJ whole genome shotgun (WGS) entry which is preliminary data.</text>
</comment>
<accession>A0A5B7DIL2</accession>
<evidence type="ECO:0000313" key="1">
    <source>
        <dbReference type="EMBL" id="MPC20916.1"/>
    </source>
</evidence>
<organism evidence="1 2">
    <name type="scientific">Portunus trituberculatus</name>
    <name type="common">Swimming crab</name>
    <name type="synonym">Neptunus trituberculatus</name>
    <dbReference type="NCBI Taxonomy" id="210409"/>
    <lineage>
        <taxon>Eukaryota</taxon>
        <taxon>Metazoa</taxon>
        <taxon>Ecdysozoa</taxon>
        <taxon>Arthropoda</taxon>
        <taxon>Crustacea</taxon>
        <taxon>Multicrustacea</taxon>
        <taxon>Malacostraca</taxon>
        <taxon>Eumalacostraca</taxon>
        <taxon>Eucarida</taxon>
        <taxon>Decapoda</taxon>
        <taxon>Pleocyemata</taxon>
        <taxon>Brachyura</taxon>
        <taxon>Eubrachyura</taxon>
        <taxon>Portunoidea</taxon>
        <taxon>Portunidae</taxon>
        <taxon>Portuninae</taxon>
        <taxon>Portunus</taxon>
    </lineage>
</organism>
<proteinExistence type="predicted"/>
<dbReference type="Proteomes" id="UP000324222">
    <property type="component" value="Unassembled WGS sequence"/>
</dbReference>
<keyword evidence="2" id="KW-1185">Reference proteome</keyword>
<dbReference type="AlphaFoldDB" id="A0A5B7DIL2"/>
<gene>
    <name evidence="1" type="ORF">E2C01_013879</name>
</gene>
<protein>
    <submittedName>
        <fullName evidence="1">Uncharacterized protein</fullName>
    </submittedName>
</protein>
<dbReference type="EMBL" id="VSRR010000924">
    <property type="protein sequence ID" value="MPC20916.1"/>
    <property type="molecule type" value="Genomic_DNA"/>
</dbReference>